<evidence type="ECO:0000256" key="2">
    <source>
        <dbReference type="ARBA" id="ARBA00022692"/>
    </source>
</evidence>
<evidence type="ECO:0000259" key="6">
    <source>
        <dbReference type="Pfam" id="PF13675"/>
    </source>
</evidence>
<dbReference type="Pfam" id="PF13675">
    <property type="entry name" value="PilJ"/>
    <property type="match status" value="2"/>
</dbReference>
<organism evidence="7 8">
    <name type="scientific">Sedimenticola thiotaurini</name>
    <dbReference type="NCBI Taxonomy" id="1543721"/>
    <lineage>
        <taxon>Bacteria</taxon>
        <taxon>Pseudomonadati</taxon>
        <taxon>Pseudomonadota</taxon>
        <taxon>Gammaproteobacteria</taxon>
        <taxon>Chromatiales</taxon>
        <taxon>Sedimenticolaceae</taxon>
        <taxon>Sedimenticola</taxon>
    </lineage>
</organism>
<dbReference type="EMBL" id="VMRY01000001">
    <property type="protein sequence ID" value="TVT60150.1"/>
    <property type="molecule type" value="Genomic_DNA"/>
</dbReference>
<keyword evidence="2" id="KW-0812">Transmembrane</keyword>
<evidence type="ECO:0000256" key="1">
    <source>
        <dbReference type="ARBA" id="ARBA00004141"/>
    </source>
</evidence>
<evidence type="ECO:0000256" key="4">
    <source>
        <dbReference type="ARBA" id="ARBA00023136"/>
    </source>
</evidence>
<feature type="domain" description="NarX-like N-terminal" evidence="6">
    <location>
        <begin position="35"/>
        <end position="109"/>
    </location>
</feature>
<evidence type="ECO:0000256" key="5">
    <source>
        <dbReference type="SAM" id="SignalP"/>
    </source>
</evidence>
<gene>
    <name evidence="7" type="ORF">FHK82_00080</name>
</gene>
<dbReference type="Proteomes" id="UP000317355">
    <property type="component" value="Unassembled WGS sequence"/>
</dbReference>
<dbReference type="InterPro" id="IPR029095">
    <property type="entry name" value="NarX-like_N"/>
</dbReference>
<sequence>MRIKMKTNMKAAWLLLLAIVVCLPLTATNLLAADMASLVNTAGMQRMLTQRITKDYLFLGNQIRAGKASRQMKGSMALLVSNHDVLKKSVTDSKVVVLLAEVDPLLEKMVKITKAPYVKFSGATMLELSEAMLELYQAIVVELEGKQAEKTVAAVNVAGRQRMLSQRIAMFYAANEAGFKSDATVNQMKLSVDEFESAHKSLEANSLNSEDINRELQGVENVWKTVRKYFTGSVEESYPVTIFVTTDDIMKRMNKITLLYVKAYWASKPKQ</sequence>
<dbReference type="AlphaFoldDB" id="A0A558DGJ7"/>
<dbReference type="InterPro" id="IPR042295">
    <property type="entry name" value="NarX-like_N_sf"/>
</dbReference>
<evidence type="ECO:0000313" key="8">
    <source>
        <dbReference type="Proteomes" id="UP000317355"/>
    </source>
</evidence>
<comment type="subcellular location">
    <subcellularLocation>
        <location evidence="1">Membrane</location>
        <topology evidence="1">Multi-pass membrane protein</topology>
    </subcellularLocation>
</comment>
<feature type="signal peptide" evidence="5">
    <location>
        <begin position="1"/>
        <end position="32"/>
    </location>
</feature>
<reference evidence="7 8" key="1">
    <citation type="submission" date="2019-07" db="EMBL/GenBank/DDBJ databases">
        <title>The pathways for chlorine oxyanion respiration interact through the shared metabolite chlorate.</title>
        <authorList>
            <person name="Barnum T.P."/>
            <person name="Cheng Y."/>
            <person name="Hill K.A."/>
            <person name="Lucas L.N."/>
            <person name="Carlson H.K."/>
            <person name="Coates J.D."/>
        </authorList>
    </citation>
    <scope>NUCLEOTIDE SEQUENCE [LARGE SCALE GENOMIC DNA]</scope>
    <source>
        <strain evidence="7">BK-3</strain>
    </source>
</reference>
<comment type="caution">
    <text evidence="7">The sequence shown here is derived from an EMBL/GenBank/DDBJ whole genome shotgun (WGS) entry which is preliminary data.</text>
</comment>
<accession>A0A558DGJ7</accession>
<name>A0A558DGJ7_9GAMM</name>
<dbReference type="GO" id="GO:0016020">
    <property type="term" value="C:membrane"/>
    <property type="evidence" value="ECO:0007669"/>
    <property type="project" value="UniProtKB-SubCell"/>
</dbReference>
<keyword evidence="3" id="KW-1133">Transmembrane helix</keyword>
<evidence type="ECO:0000313" key="7">
    <source>
        <dbReference type="EMBL" id="TVT60150.1"/>
    </source>
</evidence>
<feature type="domain" description="NarX-like N-terminal" evidence="6">
    <location>
        <begin position="147"/>
        <end position="230"/>
    </location>
</feature>
<keyword evidence="4" id="KW-0472">Membrane</keyword>
<dbReference type="Gene3D" id="1.20.120.960">
    <property type="entry name" value="Histidine kinase NarX, sensor domain"/>
    <property type="match status" value="1"/>
</dbReference>
<feature type="chain" id="PRO_5021890943" description="NarX-like N-terminal domain-containing protein" evidence="5">
    <location>
        <begin position="33"/>
        <end position="271"/>
    </location>
</feature>
<proteinExistence type="predicted"/>
<protein>
    <recommendedName>
        <fullName evidence="6">NarX-like N-terminal domain-containing protein</fullName>
    </recommendedName>
</protein>
<keyword evidence="5" id="KW-0732">Signal</keyword>
<evidence type="ECO:0000256" key="3">
    <source>
        <dbReference type="ARBA" id="ARBA00022989"/>
    </source>
</evidence>